<protein>
    <submittedName>
        <fullName evidence="1">Uncharacterized protein</fullName>
    </submittedName>
</protein>
<dbReference type="EMBL" id="CABPRJ010001958">
    <property type="protein sequence ID" value="VVC42536.1"/>
    <property type="molecule type" value="Genomic_DNA"/>
</dbReference>
<name>A0A5E4NIV3_9HEMI</name>
<dbReference type="InterPro" id="IPR043502">
    <property type="entry name" value="DNA/RNA_pol_sf"/>
</dbReference>
<gene>
    <name evidence="1" type="ORF">CINCED_3A021866</name>
</gene>
<evidence type="ECO:0000313" key="2">
    <source>
        <dbReference type="Proteomes" id="UP000325440"/>
    </source>
</evidence>
<dbReference type="GO" id="GO:0071897">
    <property type="term" value="P:DNA biosynthetic process"/>
    <property type="evidence" value="ECO:0007669"/>
    <property type="project" value="UniProtKB-ARBA"/>
</dbReference>
<dbReference type="Proteomes" id="UP000325440">
    <property type="component" value="Unassembled WGS sequence"/>
</dbReference>
<evidence type="ECO:0000313" key="1">
    <source>
        <dbReference type="EMBL" id="VVC42536.1"/>
    </source>
</evidence>
<dbReference type="PANTHER" id="PTHR47331:SF5">
    <property type="entry name" value="RIBONUCLEASE H"/>
    <property type="match status" value="1"/>
</dbReference>
<organism evidence="1 2">
    <name type="scientific">Cinara cedri</name>
    <dbReference type="NCBI Taxonomy" id="506608"/>
    <lineage>
        <taxon>Eukaryota</taxon>
        <taxon>Metazoa</taxon>
        <taxon>Ecdysozoa</taxon>
        <taxon>Arthropoda</taxon>
        <taxon>Hexapoda</taxon>
        <taxon>Insecta</taxon>
        <taxon>Pterygota</taxon>
        <taxon>Neoptera</taxon>
        <taxon>Paraneoptera</taxon>
        <taxon>Hemiptera</taxon>
        <taxon>Sternorrhyncha</taxon>
        <taxon>Aphidomorpha</taxon>
        <taxon>Aphidoidea</taxon>
        <taxon>Aphididae</taxon>
        <taxon>Lachninae</taxon>
        <taxon>Cinara</taxon>
    </lineage>
</organism>
<sequence length="210" mass="24066">MSNICLLSIGETMEEDWKTSLSNDDTTYSKSSKVNVSSAEGRQALEHFEATVSRQEDGRFVLQLPIKPCIAELGHSINVASSRFLAVERKLQQDATLREEYKKFMDEYLQMGHMREVQQEIIIPKRSCYLPHHAVFKKSSLTTKVCIVFDASAKTSSGLSLNEVLMRGPKNQEDIVSILTRFRKHQYVITSNIEKMFRQVAMAEQDWDLQ</sequence>
<keyword evidence="2" id="KW-1185">Reference proteome</keyword>
<dbReference type="AlphaFoldDB" id="A0A5E4NIV3"/>
<proteinExistence type="predicted"/>
<accession>A0A5E4NIV3</accession>
<dbReference type="SUPFAM" id="SSF56672">
    <property type="entry name" value="DNA/RNA polymerases"/>
    <property type="match status" value="1"/>
</dbReference>
<dbReference type="PANTHER" id="PTHR47331">
    <property type="entry name" value="PHD-TYPE DOMAIN-CONTAINING PROTEIN"/>
    <property type="match status" value="1"/>
</dbReference>
<dbReference type="OrthoDB" id="6627074at2759"/>
<reference evidence="1 2" key="1">
    <citation type="submission" date="2019-08" db="EMBL/GenBank/DDBJ databases">
        <authorList>
            <person name="Alioto T."/>
            <person name="Alioto T."/>
            <person name="Gomez Garrido J."/>
        </authorList>
    </citation>
    <scope>NUCLEOTIDE SEQUENCE [LARGE SCALE GENOMIC DNA]</scope>
</reference>